<protein>
    <recommendedName>
        <fullName evidence="2">Ribose-5-phosphate isomerase A</fullName>
        <ecNumber evidence="2">5.3.1.6</ecNumber>
    </recommendedName>
    <alternativeName>
        <fullName evidence="2">Phosphoriboisomerase A</fullName>
        <shortName evidence="2">PRI</shortName>
    </alternativeName>
</protein>
<dbReference type="GO" id="GO:0006014">
    <property type="term" value="P:D-ribose metabolic process"/>
    <property type="evidence" value="ECO:0007669"/>
    <property type="project" value="TreeGrafter"/>
</dbReference>
<feature type="compositionally biased region" description="Basic and acidic residues" evidence="3">
    <location>
        <begin position="1"/>
        <end position="21"/>
    </location>
</feature>
<dbReference type="NCBIfam" id="TIGR00021">
    <property type="entry name" value="rpiA"/>
    <property type="match status" value="1"/>
</dbReference>
<gene>
    <name evidence="2 4" type="primary">rpiA</name>
    <name evidence="4" type="ORF">EGH25_08125</name>
</gene>
<comment type="function">
    <text evidence="2">Catalyzes the reversible conversion of ribose-5-phosphate to ribulose 5-phosphate.</text>
</comment>
<dbReference type="RefSeq" id="WP_266087484.1">
    <property type="nucleotide sequence ID" value="NZ_RKLV01000007.1"/>
</dbReference>
<evidence type="ECO:0000256" key="1">
    <source>
        <dbReference type="ARBA" id="ARBA00023235"/>
    </source>
</evidence>
<dbReference type="SUPFAM" id="SSF75445">
    <property type="entry name" value="D-ribose-5-phosphate isomerase (RpiA), lid domain"/>
    <property type="match status" value="1"/>
</dbReference>
<feature type="active site" description="Proton acceptor" evidence="2">
    <location>
        <position position="114"/>
    </location>
</feature>
<dbReference type="SUPFAM" id="SSF100950">
    <property type="entry name" value="NagB/RpiA/CoA transferase-like"/>
    <property type="match status" value="1"/>
</dbReference>
<comment type="caution">
    <text evidence="4">The sequence shown here is derived from an EMBL/GenBank/DDBJ whole genome shotgun (WGS) entry which is preliminary data.</text>
</comment>
<proteinExistence type="inferred from homology"/>
<dbReference type="NCBIfam" id="NF001924">
    <property type="entry name" value="PRK00702.1"/>
    <property type="match status" value="1"/>
</dbReference>
<dbReference type="GO" id="GO:0004751">
    <property type="term" value="F:ribose-5-phosphate isomerase activity"/>
    <property type="evidence" value="ECO:0007669"/>
    <property type="project" value="UniProtKB-UniRule"/>
</dbReference>
<comment type="similarity">
    <text evidence="2">Belongs to the ribose 5-phosphate isomerase family.</text>
</comment>
<feature type="binding site" evidence="2">
    <location>
        <position position="132"/>
    </location>
    <ligand>
        <name>substrate</name>
    </ligand>
</feature>
<dbReference type="InterPro" id="IPR004788">
    <property type="entry name" value="Ribose5P_isomerase_type_A"/>
</dbReference>
<feature type="binding site" evidence="2">
    <location>
        <begin position="92"/>
        <end position="95"/>
    </location>
    <ligand>
        <name>substrate</name>
    </ligand>
</feature>
<dbReference type="PANTHER" id="PTHR11934">
    <property type="entry name" value="RIBOSE-5-PHOSPHATE ISOMERASE"/>
    <property type="match status" value="1"/>
</dbReference>
<name>A0A9Q4C4I5_9EURY</name>
<comment type="pathway">
    <text evidence="2">Carbohydrate degradation; pentose phosphate pathway; D-ribose 5-phosphate from D-ribulose 5-phosphate (non-oxidative stage): step 1/1.</text>
</comment>
<dbReference type="HAMAP" id="MF_00170">
    <property type="entry name" value="Rib_5P_isom_A"/>
    <property type="match status" value="1"/>
</dbReference>
<evidence type="ECO:0000313" key="5">
    <source>
        <dbReference type="Proteomes" id="UP001149411"/>
    </source>
</evidence>
<dbReference type="PANTHER" id="PTHR11934:SF0">
    <property type="entry name" value="RIBOSE-5-PHOSPHATE ISOMERASE"/>
    <property type="match status" value="1"/>
</dbReference>
<dbReference type="Pfam" id="PF06026">
    <property type="entry name" value="Rib_5-P_isom_A"/>
    <property type="match status" value="1"/>
</dbReference>
<reference evidence="4" key="1">
    <citation type="submission" date="2022-09" db="EMBL/GenBank/DDBJ databases">
        <title>Haloadaptaus new haloarchaeum isolated from saline soil.</title>
        <authorList>
            <person name="Duran-Viseras A."/>
            <person name="Sanchez-Porro C."/>
            <person name="Ventosa A."/>
        </authorList>
    </citation>
    <scope>NUCLEOTIDE SEQUENCE</scope>
    <source>
        <strain evidence="4">F3-133</strain>
    </source>
</reference>
<dbReference type="GO" id="GO:0005829">
    <property type="term" value="C:cytosol"/>
    <property type="evidence" value="ECO:0007669"/>
    <property type="project" value="TreeGrafter"/>
</dbReference>
<comment type="subunit">
    <text evidence="2">Homodimer.</text>
</comment>
<dbReference type="GO" id="GO:0009052">
    <property type="term" value="P:pentose-phosphate shunt, non-oxidative branch"/>
    <property type="evidence" value="ECO:0007669"/>
    <property type="project" value="UniProtKB-UniRule"/>
</dbReference>
<dbReference type="AlphaFoldDB" id="A0A9Q4C4I5"/>
<keyword evidence="5" id="KW-1185">Reference proteome</keyword>
<accession>A0A9Q4C4I5</accession>
<dbReference type="CDD" id="cd01398">
    <property type="entry name" value="RPI_A"/>
    <property type="match status" value="1"/>
</dbReference>
<feature type="binding site" evidence="2">
    <location>
        <begin position="105"/>
        <end position="108"/>
    </location>
    <ligand>
        <name>substrate</name>
    </ligand>
</feature>
<evidence type="ECO:0000313" key="4">
    <source>
        <dbReference type="EMBL" id="MCX2819318.1"/>
    </source>
</evidence>
<dbReference type="InterPro" id="IPR020672">
    <property type="entry name" value="Ribose5P_isomerase_typA_subgr"/>
</dbReference>
<keyword evidence="1 2" id="KW-0413">Isomerase</keyword>
<feature type="region of interest" description="Disordered" evidence="3">
    <location>
        <begin position="1"/>
        <end position="23"/>
    </location>
</feature>
<dbReference type="EMBL" id="RKLV01000007">
    <property type="protein sequence ID" value="MCX2819318.1"/>
    <property type="molecule type" value="Genomic_DNA"/>
</dbReference>
<comment type="catalytic activity">
    <reaction evidence="2">
        <text>aldehydo-D-ribose 5-phosphate = D-ribulose 5-phosphate</text>
        <dbReference type="Rhea" id="RHEA:14657"/>
        <dbReference type="ChEBI" id="CHEBI:58121"/>
        <dbReference type="ChEBI" id="CHEBI:58273"/>
        <dbReference type="EC" id="5.3.1.6"/>
    </reaction>
</comment>
<dbReference type="EC" id="5.3.1.6" evidence="2"/>
<dbReference type="Gene3D" id="3.30.70.260">
    <property type="match status" value="1"/>
</dbReference>
<dbReference type="Proteomes" id="UP001149411">
    <property type="component" value="Unassembled WGS sequence"/>
</dbReference>
<dbReference type="InterPro" id="IPR037171">
    <property type="entry name" value="NagB/RpiA_transferase-like"/>
</dbReference>
<feature type="binding site" evidence="2">
    <location>
        <begin position="38"/>
        <end position="41"/>
    </location>
    <ligand>
        <name>substrate</name>
    </ligand>
</feature>
<evidence type="ECO:0000256" key="3">
    <source>
        <dbReference type="SAM" id="MobiDB-lite"/>
    </source>
</evidence>
<dbReference type="Gene3D" id="3.40.50.1360">
    <property type="match status" value="1"/>
</dbReference>
<evidence type="ECO:0000256" key="2">
    <source>
        <dbReference type="HAMAP-Rule" id="MF_00170"/>
    </source>
</evidence>
<organism evidence="4 5">
    <name type="scientific">Halorutilus salinus</name>
    <dbReference type="NCBI Taxonomy" id="2487751"/>
    <lineage>
        <taxon>Archaea</taxon>
        <taxon>Methanobacteriati</taxon>
        <taxon>Methanobacteriota</taxon>
        <taxon>Stenosarchaea group</taxon>
        <taxon>Halobacteria</taxon>
        <taxon>Halorutilales</taxon>
        <taxon>Halorutilaceae</taxon>
        <taxon>Halorutilus</taxon>
    </lineage>
</organism>
<sequence>MKNPKDDGGGDRREAMKKRSADSAVALVEDGDVVGLGTGSTAEYAVRALGERVDSGLDVRGIPTSHGSRAVAVEENVPLTSLDVTTPDIVIDGADAFDADLNLVKGGGAAHAREKVVARASDRVVTVVDETKERETLNAPVPLEVLDFAVPVVRERVEELGGRFALRETDAKDGAVVSDNGNVVADAVFDGYDAPALADELDGVTGVVEHGLFVGIADEVHVGRDDGVEVVR</sequence>